<comment type="caution">
    <text evidence="2">The sequence shown here is derived from an EMBL/GenBank/DDBJ whole genome shotgun (WGS) entry which is preliminary data.</text>
</comment>
<evidence type="ECO:0000259" key="1">
    <source>
        <dbReference type="Pfam" id="PF11695"/>
    </source>
</evidence>
<sequence length="171" mass="18772">MTGGAFPQPPGTHLAQLNVGVLAADTDDPRVAPFMDALDRVNGMGKRMPGFVWMMEGSGEPGTGNTEAKIDGDLRAISNLTVWTDVAALERFVWDTVHRQFYTRRAEWFTALAEQHLVLWYVPQGHRPTLGEALERLDLLRRLGPTAEAFDWAGADARRTAAERCAPALGA</sequence>
<dbReference type="RefSeq" id="WP_133395341.1">
    <property type="nucleotide sequence ID" value="NZ_SNAA01000001.1"/>
</dbReference>
<dbReference type="Proteomes" id="UP000295701">
    <property type="component" value="Unassembled WGS sequence"/>
</dbReference>
<name>A0A4R6ALL8_9RHOB</name>
<dbReference type="InterPro" id="IPR011008">
    <property type="entry name" value="Dimeric_a/b-barrel"/>
</dbReference>
<reference evidence="2 3" key="1">
    <citation type="submission" date="2019-03" db="EMBL/GenBank/DDBJ databases">
        <title>Primorskyibacter sp. SS33 isolated from sediments.</title>
        <authorList>
            <person name="Xunke S."/>
        </authorList>
    </citation>
    <scope>NUCLEOTIDE SEQUENCE [LARGE SCALE GENOMIC DNA]</scope>
    <source>
        <strain evidence="2 3">SS33</strain>
    </source>
</reference>
<dbReference type="AlphaFoldDB" id="A0A4R6ALL8"/>
<evidence type="ECO:0000313" key="3">
    <source>
        <dbReference type="Proteomes" id="UP000295701"/>
    </source>
</evidence>
<protein>
    <submittedName>
        <fullName evidence="2">DUF3291 domain-containing protein</fullName>
    </submittedName>
</protein>
<accession>A0A4R6ALL8</accession>
<keyword evidence="3" id="KW-1185">Reference proteome</keyword>
<dbReference type="SUPFAM" id="SSF54909">
    <property type="entry name" value="Dimeric alpha+beta barrel"/>
    <property type="match status" value="1"/>
</dbReference>
<proteinExistence type="predicted"/>
<organism evidence="2 3">
    <name type="scientific">Palleronia sediminis</name>
    <dbReference type="NCBI Taxonomy" id="2547833"/>
    <lineage>
        <taxon>Bacteria</taxon>
        <taxon>Pseudomonadati</taxon>
        <taxon>Pseudomonadota</taxon>
        <taxon>Alphaproteobacteria</taxon>
        <taxon>Rhodobacterales</taxon>
        <taxon>Roseobacteraceae</taxon>
        <taxon>Palleronia</taxon>
    </lineage>
</organism>
<dbReference type="Pfam" id="PF11695">
    <property type="entry name" value="DUF3291"/>
    <property type="match status" value="1"/>
</dbReference>
<dbReference type="InterPro" id="IPR021708">
    <property type="entry name" value="DUF3291"/>
</dbReference>
<evidence type="ECO:0000313" key="2">
    <source>
        <dbReference type="EMBL" id="TDL84242.1"/>
    </source>
</evidence>
<feature type="domain" description="DUF3291" evidence="1">
    <location>
        <begin position="14"/>
        <end position="153"/>
    </location>
</feature>
<gene>
    <name evidence="2" type="ORF">E2L08_01895</name>
</gene>
<dbReference type="EMBL" id="SNAA01000001">
    <property type="protein sequence ID" value="TDL84242.1"/>
    <property type="molecule type" value="Genomic_DNA"/>
</dbReference>
<dbReference type="OrthoDB" id="2376237at2"/>